<evidence type="ECO:0000256" key="11">
    <source>
        <dbReference type="SAM" id="SignalP"/>
    </source>
</evidence>
<dbReference type="HOGENOM" id="CLU_038238_0_0_4"/>
<evidence type="ECO:0000256" key="1">
    <source>
        <dbReference type="ARBA" id="ARBA00004571"/>
    </source>
</evidence>
<feature type="chain" id="PRO_5002601775" evidence="11">
    <location>
        <begin position="40"/>
        <end position="409"/>
    </location>
</feature>
<accession>A0A0H2XVY0</accession>
<reference evidence="13" key="1">
    <citation type="submission" date="2006-05" db="EMBL/GenBank/DDBJ databases">
        <title>Complete sequence of chromosome 2 of Burkholderia cenocepacia AU 1054.</title>
        <authorList>
            <consortium name="US DOE Joint Genome Institute"/>
            <person name="Copeland A."/>
            <person name="Lucas S."/>
            <person name="Lapidus A."/>
            <person name="Barry K."/>
            <person name="Detter J.C."/>
            <person name="Glavina del Rio T."/>
            <person name="Hammon N."/>
            <person name="Israni S."/>
            <person name="Dalin E."/>
            <person name="Tice H."/>
            <person name="Pitluck S."/>
            <person name="Chain P."/>
            <person name="Malfatti S."/>
            <person name="Shin M."/>
            <person name="Vergez L."/>
            <person name="Schmutz J."/>
            <person name="Larimer F."/>
            <person name="Land M."/>
            <person name="Hauser L."/>
            <person name="Kyrpides N."/>
            <person name="Lykidis A."/>
            <person name="LiPuma J.J."/>
            <person name="Konstantinidis K."/>
            <person name="Tiedje J.M."/>
            <person name="Richardson P."/>
        </authorList>
    </citation>
    <scope>NUCLEOTIDE SEQUENCE [LARGE SCALE GENOMIC DNA]</scope>
    <source>
        <strain evidence="13">AU 1054</strain>
    </source>
</reference>
<evidence type="ECO:0000256" key="2">
    <source>
        <dbReference type="ARBA" id="ARBA00011233"/>
    </source>
</evidence>
<keyword evidence="9" id="KW-0472">Membrane</keyword>
<keyword evidence="10" id="KW-0998">Cell outer membrane</keyword>
<feature type="signal peptide" evidence="11">
    <location>
        <begin position="1"/>
        <end position="39"/>
    </location>
</feature>
<evidence type="ECO:0000256" key="3">
    <source>
        <dbReference type="ARBA" id="ARBA00022448"/>
    </source>
</evidence>
<evidence type="ECO:0000256" key="6">
    <source>
        <dbReference type="ARBA" id="ARBA00022729"/>
    </source>
</evidence>
<feature type="domain" description="Porin" evidence="12">
    <location>
        <begin position="27"/>
        <end position="374"/>
    </location>
</feature>
<keyword evidence="6 11" id="KW-0732">Signal</keyword>
<evidence type="ECO:0000256" key="5">
    <source>
        <dbReference type="ARBA" id="ARBA00022692"/>
    </source>
</evidence>
<evidence type="ECO:0000256" key="10">
    <source>
        <dbReference type="ARBA" id="ARBA00023237"/>
    </source>
</evidence>
<organism evidence="13">
    <name type="scientific">Burkholderia orbicola (strain AU 1054)</name>
    <dbReference type="NCBI Taxonomy" id="331271"/>
    <lineage>
        <taxon>Bacteria</taxon>
        <taxon>Pseudomonadati</taxon>
        <taxon>Pseudomonadota</taxon>
        <taxon>Betaproteobacteria</taxon>
        <taxon>Burkholderiales</taxon>
        <taxon>Burkholderiaceae</taxon>
        <taxon>Burkholderia</taxon>
        <taxon>Burkholderia cepacia complex</taxon>
        <taxon>Burkholderia orbicola</taxon>
    </lineage>
</organism>
<dbReference type="GO" id="GO:0046930">
    <property type="term" value="C:pore complex"/>
    <property type="evidence" value="ECO:0007669"/>
    <property type="project" value="UniProtKB-KW"/>
</dbReference>
<protein>
    <submittedName>
        <fullName evidence="13">Porin, Gram-negative type</fullName>
    </submittedName>
</protein>
<name>A0A0H2XVY0_BURO1</name>
<keyword evidence="3" id="KW-0813">Transport</keyword>
<dbReference type="GO" id="GO:0006811">
    <property type="term" value="P:monoatomic ion transport"/>
    <property type="evidence" value="ECO:0007669"/>
    <property type="project" value="UniProtKB-KW"/>
</dbReference>
<evidence type="ECO:0000313" key="13">
    <source>
        <dbReference type="EMBL" id="ABF78640.1"/>
    </source>
</evidence>
<dbReference type="SUPFAM" id="SSF56935">
    <property type="entry name" value="Porins"/>
    <property type="match status" value="1"/>
</dbReference>
<dbReference type="PANTHER" id="PTHR34501">
    <property type="entry name" value="PROTEIN YDDL-RELATED"/>
    <property type="match status" value="1"/>
</dbReference>
<dbReference type="GO" id="GO:0015288">
    <property type="term" value="F:porin activity"/>
    <property type="evidence" value="ECO:0007669"/>
    <property type="project" value="UniProtKB-KW"/>
</dbReference>
<keyword evidence="7" id="KW-0406">Ion transport</keyword>
<keyword evidence="4" id="KW-1134">Transmembrane beta strand</keyword>
<evidence type="ECO:0000256" key="8">
    <source>
        <dbReference type="ARBA" id="ARBA00023114"/>
    </source>
</evidence>
<evidence type="ECO:0000256" key="7">
    <source>
        <dbReference type="ARBA" id="ARBA00023065"/>
    </source>
</evidence>
<dbReference type="Pfam" id="PF13609">
    <property type="entry name" value="Porin_4"/>
    <property type="match status" value="1"/>
</dbReference>
<dbReference type="Gene3D" id="2.40.160.10">
    <property type="entry name" value="Porin"/>
    <property type="match status" value="1"/>
</dbReference>
<dbReference type="AlphaFoldDB" id="A0A0H2XVY0"/>
<evidence type="ECO:0000259" key="12">
    <source>
        <dbReference type="Pfam" id="PF13609"/>
    </source>
</evidence>
<comment type="subunit">
    <text evidence="2">Homotrimer.</text>
</comment>
<proteinExistence type="predicted"/>
<evidence type="ECO:0000256" key="9">
    <source>
        <dbReference type="ARBA" id="ARBA00023136"/>
    </source>
</evidence>
<keyword evidence="5" id="KW-0812">Transmembrane</keyword>
<dbReference type="PANTHER" id="PTHR34501:SF9">
    <property type="entry name" value="MAJOR OUTER MEMBRANE PROTEIN P.IA"/>
    <property type="match status" value="1"/>
</dbReference>
<dbReference type="InterPro" id="IPR050298">
    <property type="entry name" value="Gram-neg_bact_OMP"/>
</dbReference>
<dbReference type="InterPro" id="IPR023614">
    <property type="entry name" value="Porin_dom_sf"/>
</dbReference>
<dbReference type="CDD" id="cd00342">
    <property type="entry name" value="gram_neg_porins"/>
    <property type="match status" value="1"/>
</dbReference>
<dbReference type="EMBL" id="CP000379">
    <property type="protein sequence ID" value="ABF78640.1"/>
    <property type="molecule type" value="Genomic_DNA"/>
</dbReference>
<keyword evidence="8" id="KW-0626">Porin</keyword>
<dbReference type="GO" id="GO:0009279">
    <property type="term" value="C:cell outer membrane"/>
    <property type="evidence" value="ECO:0007669"/>
    <property type="project" value="UniProtKB-SubCell"/>
</dbReference>
<dbReference type="InterPro" id="IPR033900">
    <property type="entry name" value="Gram_neg_porin_domain"/>
</dbReference>
<gene>
    <name evidence="13" type="ordered locus">Bcen_3748</name>
</gene>
<sequence length="409" mass="42979" precursor="true">MLPRAGDASRPIHSNETIMKKYLAIPAAVACLLASAAHAQSSVTLYGTIDAGLDYISNQKSAAGAGPVYGVQSGNVSTSRWGLRGNEDLGGGLAAVFTLENGFNVANGKLGNGGDEFGRQAWVGLASRQWGTVTLGRQYDFLVDFVAPLSATGSGFGGNLVDHPYDNDNLANDTRMNNAVKFRSANYGGFTFGGAYGFSNQGGGFSNDNAYSVGAQYVNGPVDLAVAYLQSNQPGGVDAPQNTGGSLSSADGDAMLTGGRWRTFGAGAHYAFDHAAIGFVYTRTILNDPRELSQGGAYGRVNGQLLTFSNYELNGRYFLTPALSLGGAYTFTQGRFDDAGRGIAPKWNQFMLQADYALSRRTDLYLEGVYQRVTGADGVAVLGHAGIFNLAASGNDRQAVVAAGIRHKF</sequence>
<evidence type="ECO:0000256" key="4">
    <source>
        <dbReference type="ARBA" id="ARBA00022452"/>
    </source>
</evidence>
<comment type="subcellular location">
    <subcellularLocation>
        <location evidence="1">Cell outer membrane</location>
        <topology evidence="1">Multi-pass membrane protein</topology>
    </subcellularLocation>
</comment>